<dbReference type="Gene3D" id="3.40.50.720">
    <property type="entry name" value="NAD(P)-binding Rossmann-like Domain"/>
    <property type="match status" value="1"/>
</dbReference>
<dbReference type="AlphaFoldDB" id="A0A8D8IL28"/>
<feature type="domain" description="Thioester reductase (TE)" evidence="2">
    <location>
        <begin position="25"/>
        <end position="183"/>
    </location>
</feature>
<proteinExistence type="inferred from homology"/>
<dbReference type="InterPro" id="IPR026055">
    <property type="entry name" value="FAR"/>
</dbReference>
<keyword evidence="1" id="KW-0560">Oxidoreductase</keyword>
<dbReference type="GO" id="GO:0080019">
    <property type="term" value="F:alcohol-forming very long-chain fatty acyl-CoA reductase activity"/>
    <property type="evidence" value="ECO:0007669"/>
    <property type="project" value="InterPro"/>
</dbReference>
<dbReference type="EMBL" id="HBUE01151396">
    <property type="protein sequence ID" value="CAG6505426.1"/>
    <property type="molecule type" value="Transcribed_RNA"/>
</dbReference>
<keyword evidence="1" id="KW-0443">Lipid metabolism</keyword>
<protein>
    <recommendedName>
        <fullName evidence="1">Fatty acyl-CoA reductase</fullName>
        <ecNumber evidence="1">1.2.1.84</ecNumber>
    </recommendedName>
</protein>
<dbReference type="EMBL" id="HBUE01256398">
    <property type="protein sequence ID" value="CAG6556725.1"/>
    <property type="molecule type" value="Transcribed_RNA"/>
</dbReference>
<evidence type="ECO:0000313" key="3">
    <source>
        <dbReference type="EMBL" id="CAG6556725.1"/>
    </source>
</evidence>
<dbReference type="GO" id="GO:0035336">
    <property type="term" value="P:long-chain fatty-acyl-CoA metabolic process"/>
    <property type="evidence" value="ECO:0007669"/>
    <property type="project" value="TreeGrafter"/>
</dbReference>
<dbReference type="EC" id="1.2.1.84" evidence="1"/>
<dbReference type="Pfam" id="PF07993">
    <property type="entry name" value="NAD_binding_4"/>
    <property type="match status" value="1"/>
</dbReference>
<comment type="catalytic activity">
    <reaction evidence="1">
        <text>a long-chain fatty acyl-CoA + 2 NADPH + 2 H(+) = a long-chain primary fatty alcohol + 2 NADP(+) + CoA</text>
        <dbReference type="Rhea" id="RHEA:52716"/>
        <dbReference type="ChEBI" id="CHEBI:15378"/>
        <dbReference type="ChEBI" id="CHEBI:57287"/>
        <dbReference type="ChEBI" id="CHEBI:57783"/>
        <dbReference type="ChEBI" id="CHEBI:58349"/>
        <dbReference type="ChEBI" id="CHEBI:77396"/>
        <dbReference type="ChEBI" id="CHEBI:83139"/>
        <dbReference type="EC" id="1.2.1.84"/>
    </reaction>
</comment>
<evidence type="ECO:0000256" key="1">
    <source>
        <dbReference type="RuleBase" id="RU363097"/>
    </source>
</evidence>
<comment type="function">
    <text evidence="1">Catalyzes the reduction of fatty acyl-CoA to fatty alcohols.</text>
</comment>
<sequence length="205" mass="23189">MDQPSPPPTMRRSIPDTYAGRTLFITGATGFMGKVLVEKLLRDCPELKCIYLLIRTKRGVDAAQRKDEYLKHLVFDRIRETNRAQLDKIRLVRGDILEDDLDIANGDQAELAENVEVVFHCAANVRFDQELKQAVNYNLNGTLRVLRLAERMKRLVAFVHVSTAFCQCNEAVVEERAYPAPHSPLGISKLADLVDSKVLDLVTPR</sequence>
<dbReference type="GO" id="GO:0005777">
    <property type="term" value="C:peroxisome"/>
    <property type="evidence" value="ECO:0007669"/>
    <property type="project" value="TreeGrafter"/>
</dbReference>
<dbReference type="PANTHER" id="PTHR11011:SF118">
    <property type="entry name" value="FATTY ACYL-COA REDUCTASE"/>
    <property type="match status" value="1"/>
</dbReference>
<organism evidence="3">
    <name type="scientific">Culex pipiens</name>
    <name type="common">House mosquito</name>
    <dbReference type="NCBI Taxonomy" id="7175"/>
    <lineage>
        <taxon>Eukaryota</taxon>
        <taxon>Metazoa</taxon>
        <taxon>Ecdysozoa</taxon>
        <taxon>Arthropoda</taxon>
        <taxon>Hexapoda</taxon>
        <taxon>Insecta</taxon>
        <taxon>Pterygota</taxon>
        <taxon>Neoptera</taxon>
        <taxon>Endopterygota</taxon>
        <taxon>Diptera</taxon>
        <taxon>Nematocera</taxon>
        <taxon>Culicoidea</taxon>
        <taxon>Culicidae</taxon>
        <taxon>Culicinae</taxon>
        <taxon>Culicini</taxon>
        <taxon>Culex</taxon>
        <taxon>Culex</taxon>
    </lineage>
</organism>
<dbReference type="InterPro" id="IPR036291">
    <property type="entry name" value="NAD(P)-bd_dom_sf"/>
</dbReference>
<dbReference type="GO" id="GO:0102965">
    <property type="term" value="F:alcohol-forming long-chain fatty acyl-CoA reductase activity"/>
    <property type="evidence" value="ECO:0007669"/>
    <property type="project" value="UniProtKB-EC"/>
</dbReference>
<dbReference type="InterPro" id="IPR013120">
    <property type="entry name" value="FAR_NAD-bd"/>
</dbReference>
<dbReference type="SUPFAM" id="SSF51735">
    <property type="entry name" value="NAD(P)-binding Rossmann-fold domains"/>
    <property type="match status" value="1"/>
</dbReference>
<comment type="similarity">
    <text evidence="1">Belongs to the fatty acyl-CoA reductase family.</text>
</comment>
<keyword evidence="1" id="KW-0521">NADP</keyword>
<reference evidence="3" key="1">
    <citation type="submission" date="2021-05" db="EMBL/GenBank/DDBJ databases">
        <authorList>
            <person name="Alioto T."/>
            <person name="Alioto T."/>
            <person name="Gomez Garrido J."/>
        </authorList>
    </citation>
    <scope>NUCLEOTIDE SEQUENCE</scope>
</reference>
<name>A0A8D8IL28_CULPI</name>
<accession>A0A8D8IL28</accession>
<dbReference type="PANTHER" id="PTHR11011">
    <property type="entry name" value="MALE STERILITY PROTEIN 2-RELATED"/>
    <property type="match status" value="1"/>
</dbReference>
<keyword evidence="1" id="KW-0444">Lipid biosynthesis</keyword>
<evidence type="ECO:0000259" key="2">
    <source>
        <dbReference type="Pfam" id="PF07993"/>
    </source>
</evidence>